<gene>
    <name evidence="3" type="ORF">DI53_2114</name>
</gene>
<reference evidence="3 4" key="2">
    <citation type="journal article" date="2015" name="PLoS ONE">
        <title>Whole-Genome Optical Mapping and Finished Genome Sequence of Sphingobacterium deserti sp. nov., a New Species Isolated from the Western Desert of China.</title>
        <authorList>
            <person name="Teng C."/>
            <person name="Zhou Z."/>
            <person name="Molnar I."/>
            <person name="Li X."/>
            <person name="Tang R."/>
            <person name="Chen M."/>
            <person name="Wang L."/>
            <person name="Su S."/>
            <person name="Zhang W."/>
            <person name="Lin M."/>
        </authorList>
    </citation>
    <scope>NUCLEOTIDE SEQUENCE [LARGE SCALE GENOMIC DNA]</scope>
    <source>
        <strain evidence="4">ACCC05744</strain>
    </source>
</reference>
<keyword evidence="1 3" id="KW-0378">Hydrolase</keyword>
<dbReference type="RefSeq" id="WP_037498723.1">
    <property type="nucleotide sequence ID" value="NZ_JJMU01000031.1"/>
</dbReference>
<dbReference type="eggNOG" id="COG0402">
    <property type="taxonomic scope" value="Bacteria"/>
</dbReference>
<dbReference type="PATRIC" id="fig|1229276.3.peg.2179"/>
<proteinExistence type="predicted"/>
<protein>
    <submittedName>
        <fullName evidence="3">Amidohydrolase</fullName>
    </submittedName>
</protein>
<dbReference type="PANTHER" id="PTHR43794:SF11">
    <property type="entry name" value="AMIDOHYDROLASE-RELATED DOMAIN-CONTAINING PROTEIN"/>
    <property type="match status" value="1"/>
</dbReference>
<dbReference type="Pfam" id="PF01979">
    <property type="entry name" value="Amidohydro_1"/>
    <property type="match status" value="1"/>
</dbReference>
<dbReference type="Gene3D" id="3.20.20.140">
    <property type="entry name" value="Metal-dependent hydrolases"/>
    <property type="match status" value="1"/>
</dbReference>
<dbReference type="STRING" id="1229276.DI53_2114"/>
<comment type="caution">
    <text evidence="3">The sequence shown here is derived from an EMBL/GenBank/DDBJ whole genome shotgun (WGS) entry which is preliminary data.</text>
</comment>
<dbReference type="InterPro" id="IPR006680">
    <property type="entry name" value="Amidohydro-rel"/>
</dbReference>
<reference evidence="4" key="1">
    <citation type="submission" date="2014-04" db="EMBL/GenBank/DDBJ databases">
        <title>Whole-Genome optical mapping and complete genome sequence of Sphingobacterium deserti sp. nov., a new spaces isolated from desert in the west of China.</title>
        <authorList>
            <person name="Teng C."/>
            <person name="Zhou Z."/>
            <person name="Li X."/>
            <person name="Chen M."/>
            <person name="Lin M."/>
            <person name="Wang L."/>
            <person name="Su S."/>
            <person name="Zhang C."/>
            <person name="Zhang W."/>
        </authorList>
    </citation>
    <scope>NUCLEOTIDE SEQUENCE [LARGE SCALE GENOMIC DNA]</scope>
    <source>
        <strain evidence="4">ACCC05744</strain>
    </source>
</reference>
<dbReference type="AlphaFoldDB" id="A0A0B8T0I3"/>
<dbReference type="SUPFAM" id="SSF51556">
    <property type="entry name" value="Metallo-dependent hydrolases"/>
    <property type="match status" value="1"/>
</dbReference>
<dbReference type="InterPro" id="IPR050287">
    <property type="entry name" value="MTA/SAH_deaminase"/>
</dbReference>
<dbReference type="GO" id="GO:0016787">
    <property type="term" value="F:hydrolase activity"/>
    <property type="evidence" value="ECO:0007669"/>
    <property type="project" value="UniProtKB-KW"/>
</dbReference>
<dbReference type="InterPro" id="IPR032466">
    <property type="entry name" value="Metal_Hydrolase"/>
</dbReference>
<accession>A0A0B8T0I3</accession>
<evidence type="ECO:0000313" key="4">
    <source>
        <dbReference type="Proteomes" id="UP000031802"/>
    </source>
</evidence>
<evidence type="ECO:0000313" key="3">
    <source>
        <dbReference type="EMBL" id="KGE14097.1"/>
    </source>
</evidence>
<sequence length="389" mass="43918">MRYISASIVVPVVGNFLKNGVVAIDESGVVKGIYEQNDVAVLDEEKEVYEGILIPAFVNAHCHIELSHMLDKTQKGLGLPRFLSEVMKGRAADESEIMGQIALADELMWKNGIQAVGDHVNTPYSAEVKAHSKIVYHTFVEIMGLNKEDIQPRIDAARDTEFYFDANHASITPHAPYSCSKELFKAFKRAVSEDNIFSIHNQESDEENKLFRYREGGFLDFYKEMGFDAEGFKAQARNSVQSYLPHLPKNNRLILVHNTFTSLKDIDFINRQDRDVYYCICPKANLYIEGKLPKILNFIPDRAKMVLGTDSLASNDGLSILEEMKVLASHFEHLDFLQLLQWATINGARALGLEDVMGSIEVSKRPGLLLLQGMNNLRIHDRVTLQRIA</sequence>
<dbReference type="Proteomes" id="UP000031802">
    <property type="component" value="Unassembled WGS sequence"/>
</dbReference>
<evidence type="ECO:0000256" key="1">
    <source>
        <dbReference type="ARBA" id="ARBA00022801"/>
    </source>
</evidence>
<evidence type="ECO:0000259" key="2">
    <source>
        <dbReference type="Pfam" id="PF01979"/>
    </source>
</evidence>
<keyword evidence="4" id="KW-1185">Reference proteome</keyword>
<dbReference type="EMBL" id="JJMU01000031">
    <property type="protein sequence ID" value="KGE14097.1"/>
    <property type="molecule type" value="Genomic_DNA"/>
</dbReference>
<feature type="domain" description="Amidohydrolase-related" evidence="2">
    <location>
        <begin position="52"/>
        <end position="371"/>
    </location>
</feature>
<dbReference type="PANTHER" id="PTHR43794">
    <property type="entry name" value="AMINOHYDROLASE SSNA-RELATED"/>
    <property type="match status" value="1"/>
</dbReference>
<dbReference type="OrthoDB" id="9807210at2"/>
<name>A0A0B8T0I3_9SPHI</name>
<organism evidence="3 4">
    <name type="scientific">Sphingobacterium deserti</name>
    <dbReference type="NCBI Taxonomy" id="1229276"/>
    <lineage>
        <taxon>Bacteria</taxon>
        <taxon>Pseudomonadati</taxon>
        <taxon>Bacteroidota</taxon>
        <taxon>Sphingobacteriia</taxon>
        <taxon>Sphingobacteriales</taxon>
        <taxon>Sphingobacteriaceae</taxon>
        <taxon>Sphingobacterium</taxon>
    </lineage>
</organism>